<gene>
    <name evidence="2" type="ORF">G7B40_025025</name>
</gene>
<organism evidence="2 3">
    <name type="scientific">Aetokthonos hydrillicola Thurmond2011</name>
    <dbReference type="NCBI Taxonomy" id="2712845"/>
    <lineage>
        <taxon>Bacteria</taxon>
        <taxon>Bacillati</taxon>
        <taxon>Cyanobacteriota</taxon>
        <taxon>Cyanophyceae</taxon>
        <taxon>Nostocales</taxon>
        <taxon>Hapalosiphonaceae</taxon>
        <taxon>Aetokthonos</taxon>
    </lineage>
</organism>
<dbReference type="RefSeq" id="WP_208348887.1">
    <property type="nucleotide sequence ID" value="NZ_CAWQFN010000488.1"/>
</dbReference>
<sequence>MTKTNKTRNAIDFPKMTRSLNTWKGKMFQYLLENHRSGRSGTEIVEDAASAFWMPMVMKKHGVSGEELEEAGLWAIEQLLGRVGTIMAICGIKKLPPSLLLSLGATSVPMASGETTTTLTPTPAAIPIDTAKVVANASSDTEKGNQGEESDWNSDGEEESAELEVEEDTLWNSMTL</sequence>
<keyword evidence="3" id="KW-1185">Reference proteome</keyword>
<dbReference type="AlphaFoldDB" id="A0AAP5M761"/>
<proteinExistence type="predicted"/>
<evidence type="ECO:0000256" key="1">
    <source>
        <dbReference type="SAM" id="MobiDB-lite"/>
    </source>
</evidence>
<reference evidence="3" key="1">
    <citation type="journal article" date="2021" name="Science">
        <title>Hunting the eagle killer: A cyanobacterial neurotoxin causes vacuolar myelinopathy.</title>
        <authorList>
            <person name="Breinlinger S."/>
            <person name="Phillips T.J."/>
            <person name="Haram B.N."/>
            <person name="Mares J."/>
            <person name="Martinez Yerena J.A."/>
            <person name="Hrouzek P."/>
            <person name="Sobotka R."/>
            <person name="Henderson W.M."/>
            <person name="Schmieder P."/>
            <person name="Williams S.M."/>
            <person name="Lauderdale J.D."/>
            <person name="Wilde H.D."/>
            <person name="Gerrin W."/>
            <person name="Kust A."/>
            <person name="Washington J.W."/>
            <person name="Wagner C."/>
            <person name="Geier B."/>
            <person name="Liebeke M."/>
            <person name="Enke H."/>
            <person name="Niedermeyer T.H.J."/>
            <person name="Wilde S.B."/>
        </authorList>
    </citation>
    <scope>NUCLEOTIDE SEQUENCE [LARGE SCALE GENOMIC DNA]</scope>
    <source>
        <strain evidence="3">Thurmond2011</strain>
    </source>
</reference>
<accession>A0AAP5M761</accession>
<protein>
    <submittedName>
        <fullName evidence="2">Uncharacterized protein</fullName>
    </submittedName>
</protein>
<comment type="caution">
    <text evidence="2">The sequence shown here is derived from an EMBL/GenBank/DDBJ whole genome shotgun (WGS) entry which is preliminary data.</text>
</comment>
<evidence type="ECO:0000313" key="2">
    <source>
        <dbReference type="EMBL" id="MDR9897801.1"/>
    </source>
</evidence>
<feature type="region of interest" description="Disordered" evidence="1">
    <location>
        <begin position="136"/>
        <end position="176"/>
    </location>
</feature>
<dbReference type="Proteomes" id="UP000667802">
    <property type="component" value="Unassembled WGS sequence"/>
</dbReference>
<name>A0AAP5M761_9CYAN</name>
<dbReference type="EMBL" id="JAALHA020000014">
    <property type="protein sequence ID" value="MDR9897801.1"/>
    <property type="molecule type" value="Genomic_DNA"/>
</dbReference>
<feature type="compositionally biased region" description="Acidic residues" evidence="1">
    <location>
        <begin position="148"/>
        <end position="169"/>
    </location>
</feature>
<evidence type="ECO:0000313" key="3">
    <source>
        <dbReference type="Proteomes" id="UP000667802"/>
    </source>
</evidence>